<accession>A0A8T9BZN4</accession>
<proteinExistence type="predicted"/>
<protein>
    <submittedName>
        <fullName evidence="1">Uncharacterized protein</fullName>
    </submittedName>
</protein>
<dbReference type="Proteomes" id="UP000469558">
    <property type="component" value="Unassembled WGS sequence"/>
</dbReference>
<gene>
    <name evidence="1" type="ORF">LSUE1_G009511</name>
</gene>
<dbReference type="EMBL" id="QGMK01002217">
    <property type="protein sequence ID" value="TVY59709.1"/>
    <property type="molecule type" value="Genomic_DNA"/>
</dbReference>
<evidence type="ECO:0000313" key="2">
    <source>
        <dbReference type="Proteomes" id="UP000469558"/>
    </source>
</evidence>
<sequence length="228" mass="26017">MAGRTYDLGMLVNNSWSQHANSAGQVYYVDIATRQSQLNIPAGWEDAPTDIWNIDNSVTWPQWYLNSLALLTILSDFCRRRNQRTGRAVLLDPNPPPPRNYLEVTNVATHLRLVERVPDSPEALYRRPMMGILRFLFPDSQGFDVLQEEVVPIDGKPDFVIFKISCRPGGSTYAYEFCIVESKRMGKPWGSTEDQCREYCTNHADPNYAAYAIVHIGLEIRFYKYSGG</sequence>
<dbReference type="SUPFAM" id="SSF51045">
    <property type="entry name" value="WW domain"/>
    <property type="match status" value="1"/>
</dbReference>
<dbReference type="OrthoDB" id="5092031at2759"/>
<organism evidence="1 2">
    <name type="scientific">Lachnellula suecica</name>
    <dbReference type="NCBI Taxonomy" id="602035"/>
    <lineage>
        <taxon>Eukaryota</taxon>
        <taxon>Fungi</taxon>
        <taxon>Dikarya</taxon>
        <taxon>Ascomycota</taxon>
        <taxon>Pezizomycotina</taxon>
        <taxon>Leotiomycetes</taxon>
        <taxon>Helotiales</taxon>
        <taxon>Lachnaceae</taxon>
        <taxon>Lachnellula</taxon>
    </lineage>
</organism>
<feature type="non-terminal residue" evidence="1">
    <location>
        <position position="1"/>
    </location>
</feature>
<dbReference type="InterPro" id="IPR036020">
    <property type="entry name" value="WW_dom_sf"/>
</dbReference>
<dbReference type="AlphaFoldDB" id="A0A8T9BZN4"/>
<evidence type="ECO:0000313" key="1">
    <source>
        <dbReference type="EMBL" id="TVY59709.1"/>
    </source>
</evidence>
<reference evidence="1 2" key="1">
    <citation type="submission" date="2018-05" db="EMBL/GenBank/DDBJ databases">
        <title>Genome sequencing and assembly of the regulated plant pathogen Lachnellula willkommii and related sister species for the development of diagnostic species identification markers.</title>
        <authorList>
            <person name="Giroux E."/>
            <person name="Bilodeau G."/>
        </authorList>
    </citation>
    <scope>NUCLEOTIDE SEQUENCE [LARGE SCALE GENOMIC DNA]</scope>
    <source>
        <strain evidence="1 2">CBS 268.59</strain>
    </source>
</reference>
<keyword evidence="2" id="KW-1185">Reference proteome</keyword>
<name>A0A8T9BZN4_9HELO</name>
<comment type="caution">
    <text evidence="1">The sequence shown here is derived from an EMBL/GenBank/DDBJ whole genome shotgun (WGS) entry which is preliminary data.</text>
</comment>